<protein>
    <recommendedName>
        <fullName evidence="11">DUF2029 domain-containing protein</fullName>
    </recommendedName>
</protein>
<dbReference type="EMBL" id="AGWX01000004">
    <property type="protein sequence ID" value="EKS36840.1"/>
    <property type="molecule type" value="Genomic_DNA"/>
</dbReference>
<evidence type="ECO:0000313" key="9">
    <source>
        <dbReference type="EMBL" id="EKS36840.1"/>
    </source>
</evidence>
<evidence type="ECO:0008006" key="11">
    <source>
        <dbReference type="Google" id="ProtNLM"/>
    </source>
</evidence>
<dbReference type="GO" id="GO:0005886">
    <property type="term" value="C:plasma membrane"/>
    <property type="evidence" value="ECO:0007669"/>
    <property type="project" value="UniProtKB-SubCell"/>
</dbReference>
<dbReference type="Proteomes" id="UP000001096">
    <property type="component" value="Unassembled WGS sequence"/>
</dbReference>
<feature type="transmembrane region" description="Helical" evidence="8">
    <location>
        <begin position="229"/>
        <end position="252"/>
    </location>
</feature>
<dbReference type="eggNOG" id="ENOG502Z9HB">
    <property type="taxonomic scope" value="Bacteria"/>
</dbReference>
<name>K8PB70_9BRAD</name>
<dbReference type="Pfam" id="PF09594">
    <property type="entry name" value="GT87"/>
    <property type="match status" value="1"/>
</dbReference>
<keyword evidence="3" id="KW-0808">Transferase</keyword>
<feature type="transmembrane region" description="Helical" evidence="8">
    <location>
        <begin position="36"/>
        <end position="55"/>
    </location>
</feature>
<keyword evidence="6 8" id="KW-0472">Membrane</keyword>
<dbReference type="InterPro" id="IPR018584">
    <property type="entry name" value="GT87"/>
</dbReference>
<comment type="subcellular location">
    <subcellularLocation>
        <location evidence="1">Cell membrane</location>
        <topology evidence="1">Multi-pass membrane protein</topology>
    </subcellularLocation>
</comment>
<evidence type="ECO:0000256" key="2">
    <source>
        <dbReference type="ARBA" id="ARBA00022475"/>
    </source>
</evidence>
<evidence type="ECO:0000256" key="7">
    <source>
        <dbReference type="ARBA" id="ARBA00024033"/>
    </source>
</evidence>
<evidence type="ECO:0000256" key="6">
    <source>
        <dbReference type="ARBA" id="ARBA00023136"/>
    </source>
</evidence>
<organism evidence="9 10">
    <name type="scientific">Afipia broomeae ATCC 49717</name>
    <dbReference type="NCBI Taxonomy" id="883078"/>
    <lineage>
        <taxon>Bacteria</taxon>
        <taxon>Pseudomonadati</taxon>
        <taxon>Pseudomonadota</taxon>
        <taxon>Alphaproteobacteria</taxon>
        <taxon>Hyphomicrobiales</taxon>
        <taxon>Nitrobacteraceae</taxon>
        <taxon>Afipia</taxon>
    </lineage>
</organism>
<dbReference type="GO" id="GO:0016758">
    <property type="term" value="F:hexosyltransferase activity"/>
    <property type="evidence" value="ECO:0007669"/>
    <property type="project" value="InterPro"/>
</dbReference>
<keyword evidence="10" id="KW-1185">Reference proteome</keyword>
<reference evidence="9 10" key="1">
    <citation type="submission" date="2012-04" db="EMBL/GenBank/DDBJ databases">
        <title>The Genome Sequence of Afipia broomeae ATCC 49717.</title>
        <authorList>
            <consortium name="The Broad Institute Genome Sequencing Platform"/>
            <person name="Earl A."/>
            <person name="Ward D."/>
            <person name="Feldgarden M."/>
            <person name="Gevers D."/>
            <person name="Huys G."/>
            <person name="Walker B."/>
            <person name="Young S.K."/>
            <person name="Zeng Q."/>
            <person name="Gargeya S."/>
            <person name="Fitzgerald M."/>
            <person name="Haas B."/>
            <person name="Abouelleil A."/>
            <person name="Alvarado L."/>
            <person name="Arachchi H.M."/>
            <person name="Berlin A."/>
            <person name="Chapman S.B."/>
            <person name="Goldberg J."/>
            <person name="Griggs A."/>
            <person name="Gujja S."/>
            <person name="Hansen M."/>
            <person name="Howarth C."/>
            <person name="Imamovic A."/>
            <person name="Larimer J."/>
            <person name="McCowen C."/>
            <person name="Montmayeur A."/>
            <person name="Murphy C."/>
            <person name="Neiman D."/>
            <person name="Pearson M."/>
            <person name="Priest M."/>
            <person name="Roberts A."/>
            <person name="Saif S."/>
            <person name="Shea T."/>
            <person name="Sisk P."/>
            <person name="Sykes S."/>
            <person name="Wortman J."/>
            <person name="Nusbaum C."/>
            <person name="Birren B."/>
        </authorList>
    </citation>
    <scope>NUCLEOTIDE SEQUENCE [LARGE SCALE GENOMIC DNA]</scope>
    <source>
        <strain evidence="9 10">ATCC 49717</strain>
    </source>
</reference>
<feature type="transmembrane region" description="Helical" evidence="8">
    <location>
        <begin position="293"/>
        <end position="313"/>
    </location>
</feature>
<sequence length="423" mass="45320">MCPRPVTFVNPGEKMSHIWQDLRTGNWLTPARIRNYALLVLAISVAGLIGLLATSDHMIDRNGKPIGTDFSNVYAAGVLTLSGKASDAYDPKLQHAAEIAVFEGRDVPFFGWHYPPFFLMVAALLALMPYGFALACWLAVSLPAFMAAVHSIVPRRETWLVTAAFPAVFVNVGHGQNGFFTAALLGGFLTLLDRRPALAGLCLGLLSYKPQFGILIPLVLLATGRWTTIVSAAATVIALIAMSTLLFGMNVWHAFAESATFTRTIVLEAGGTGWEKIQSLFSAVRMWGGGIDLAYAAQAALALVLAVTIIRLWRSQAAFELKAAALAIASLLATPYVLDYDLVVLGIAIAFLARHGFARGFHPYEISLLALAWAAPFLTRSIAGLSGIPLGLLVMIALYAMTLRRAASDLGIHAIGSSRLVKA</sequence>
<dbReference type="PATRIC" id="fig|883078.3.peg.3372"/>
<feature type="transmembrane region" description="Helical" evidence="8">
    <location>
        <begin position="117"/>
        <end position="147"/>
    </location>
</feature>
<proteinExistence type="inferred from homology"/>
<evidence type="ECO:0000256" key="3">
    <source>
        <dbReference type="ARBA" id="ARBA00022679"/>
    </source>
</evidence>
<dbReference type="HOGENOM" id="CLU_037296_1_1_5"/>
<feature type="transmembrane region" description="Helical" evidence="8">
    <location>
        <begin position="325"/>
        <end position="353"/>
    </location>
</feature>
<keyword evidence="2" id="KW-1003">Cell membrane</keyword>
<accession>K8PB70</accession>
<dbReference type="AlphaFoldDB" id="K8PB70"/>
<feature type="transmembrane region" description="Helical" evidence="8">
    <location>
        <begin position="159"/>
        <end position="185"/>
    </location>
</feature>
<feature type="transmembrane region" description="Helical" evidence="8">
    <location>
        <begin position="197"/>
        <end position="222"/>
    </location>
</feature>
<gene>
    <name evidence="9" type="ORF">HMPREF9695_03258</name>
</gene>
<comment type="caution">
    <text evidence="9">The sequence shown here is derived from an EMBL/GenBank/DDBJ whole genome shotgun (WGS) entry which is preliminary data.</text>
</comment>
<evidence type="ECO:0000256" key="5">
    <source>
        <dbReference type="ARBA" id="ARBA00022989"/>
    </source>
</evidence>
<evidence type="ECO:0000256" key="4">
    <source>
        <dbReference type="ARBA" id="ARBA00022692"/>
    </source>
</evidence>
<evidence type="ECO:0000256" key="1">
    <source>
        <dbReference type="ARBA" id="ARBA00004651"/>
    </source>
</evidence>
<evidence type="ECO:0000256" key="8">
    <source>
        <dbReference type="SAM" id="Phobius"/>
    </source>
</evidence>
<feature type="transmembrane region" description="Helical" evidence="8">
    <location>
        <begin position="373"/>
        <end position="400"/>
    </location>
</feature>
<evidence type="ECO:0000313" key="10">
    <source>
        <dbReference type="Proteomes" id="UP000001096"/>
    </source>
</evidence>
<keyword evidence="5 8" id="KW-1133">Transmembrane helix</keyword>
<comment type="similarity">
    <text evidence="7">Belongs to the glycosyltransferase 87 family.</text>
</comment>
<keyword evidence="4 8" id="KW-0812">Transmembrane</keyword>